<protein>
    <recommendedName>
        <fullName evidence="2">NADH:ubiquinone reductase (non-electrogenic)</fullName>
        <ecNumber evidence="2">1.6.5.9</ecNumber>
    </recommendedName>
</protein>
<feature type="transmembrane region" description="Helical" evidence="9">
    <location>
        <begin position="384"/>
        <end position="403"/>
    </location>
</feature>
<keyword evidence="3" id="KW-0285">Flavoprotein</keyword>
<dbReference type="PANTHER" id="PTHR43706:SF47">
    <property type="entry name" value="EXTERNAL NADH-UBIQUINONE OXIDOREDUCTASE 1, MITOCHONDRIAL-RELATED"/>
    <property type="match status" value="1"/>
</dbReference>
<keyword evidence="5" id="KW-0560">Oxidoreductase</keyword>
<dbReference type="PRINTS" id="PR00368">
    <property type="entry name" value="FADPNR"/>
</dbReference>
<feature type="compositionally biased region" description="Basic and acidic residues" evidence="8">
    <location>
        <begin position="459"/>
        <end position="497"/>
    </location>
</feature>
<gene>
    <name evidence="11" type="ORF">JOE61_002537</name>
</gene>
<dbReference type="RefSeq" id="WP_193668128.1">
    <property type="nucleotide sequence ID" value="NZ_JACDTV010000004.1"/>
</dbReference>
<evidence type="ECO:0000256" key="4">
    <source>
        <dbReference type="ARBA" id="ARBA00022827"/>
    </source>
</evidence>
<comment type="catalytic activity">
    <reaction evidence="7">
        <text>a quinone + NADH + H(+) = a quinol + NAD(+)</text>
        <dbReference type="Rhea" id="RHEA:46160"/>
        <dbReference type="ChEBI" id="CHEBI:15378"/>
        <dbReference type="ChEBI" id="CHEBI:24646"/>
        <dbReference type="ChEBI" id="CHEBI:57540"/>
        <dbReference type="ChEBI" id="CHEBI:57945"/>
        <dbReference type="ChEBI" id="CHEBI:132124"/>
        <dbReference type="EC" id="1.6.5.9"/>
    </reaction>
</comment>
<dbReference type="Pfam" id="PF07992">
    <property type="entry name" value="Pyr_redox_2"/>
    <property type="match status" value="1"/>
</dbReference>
<evidence type="ECO:0000256" key="2">
    <source>
        <dbReference type="ARBA" id="ARBA00012637"/>
    </source>
</evidence>
<evidence type="ECO:0000256" key="5">
    <source>
        <dbReference type="ARBA" id="ARBA00023002"/>
    </source>
</evidence>
<keyword evidence="4" id="KW-0274">FAD</keyword>
<keyword evidence="9" id="KW-0812">Transmembrane</keyword>
<sequence length="497" mass="54281">MTATQDASPEAGRRHRVVVIGSGFGGLFGAKHLRRSDVEVTMVAKTTHHLFQPLLYQVATGILSEGEIAPPTREVLSGQDNATVLLGEVTDIDLEQRRVTSHVLGRETVSEYDSLIVAAGAGQSYFGNDHFAEFAPGMKSIDDALELRGRIFGAFEMAELAARRGEDVDHLLTFVVVGAGPTGVEMAGQIAELAHRTLKRDFRYINTRSARVLLVDAAPQVLPPFGAKLGEKTKKELEDLGVEVLLGAMVTDVDERGLEMSYKDGRTERVEAITKIWAAGVQGSPLGRTLSEQTGAPLDRAGRISVNPDLTLPGHPEVFVVGDMISLDNLPGVAQVAIQGAKYAAKEIDGRLKDKPAQAPFKYFDKGSMATISRFRAVAMVGKLRLTGFIAWLMWLAVHLFYITGFKNRVTAVLHWFVSFLGRGRSERTATEQQIFGRNALGRLQRGATDLVSEPGEYDDLRRRADSERREELEAQAAEESRLTDAGERGTKVGDRV</sequence>
<keyword evidence="9" id="KW-0472">Membrane</keyword>
<evidence type="ECO:0000313" key="12">
    <source>
        <dbReference type="Proteomes" id="UP000732378"/>
    </source>
</evidence>
<keyword evidence="9" id="KW-1133">Transmembrane helix</keyword>
<evidence type="ECO:0000259" key="10">
    <source>
        <dbReference type="Pfam" id="PF07992"/>
    </source>
</evidence>
<name>A0ABS2MBZ7_9ACTN</name>
<evidence type="ECO:0000256" key="6">
    <source>
        <dbReference type="ARBA" id="ARBA00023027"/>
    </source>
</evidence>
<dbReference type="SUPFAM" id="SSF51905">
    <property type="entry name" value="FAD/NAD(P)-binding domain"/>
    <property type="match status" value="1"/>
</dbReference>
<comment type="similarity">
    <text evidence="1">Belongs to the NADH dehydrogenase family.</text>
</comment>
<dbReference type="EMBL" id="JAFBBZ010000001">
    <property type="protein sequence ID" value="MBM7508723.1"/>
    <property type="molecule type" value="Genomic_DNA"/>
</dbReference>
<evidence type="ECO:0000256" key="1">
    <source>
        <dbReference type="ARBA" id="ARBA00005272"/>
    </source>
</evidence>
<evidence type="ECO:0000313" key="11">
    <source>
        <dbReference type="EMBL" id="MBM7508723.1"/>
    </source>
</evidence>
<dbReference type="PRINTS" id="PR00411">
    <property type="entry name" value="PNDRDTASEI"/>
</dbReference>
<accession>A0ABS2MBZ7</accession>
<evidence type="ECO:0000256" key="7">
    <source>
        <dbReference type="ARBA" id="ARBA00047599"/>
    </source>
</evidence>
<evidence type="ECO:0000256" key="8">
    <source>
        <dbReference type="SAM" id="MobiDB-lite"/>
    </source>
</evidence>
<keyword evidence="6" id="KW-0520">NAD</keyword>
<keyword evidence="12" id="KW-1185">Reference proteome</keyword>
<comment type="caution">
    <text evidence="11">The sequence shown here is derived from an EMBL/GenBank/DDBJ whole genome shotgun (WGS) entry which is preliminary data.</text>
</comment>
<dbReference type="EC" id="1.6.5.9" evidence="2"/>
<evidence type="ECO:0000256" key="9">
    <source>
        <dbReference type="SAM" id="Phobius"/>
    </source>
</evidence>
<dbReference type="InterPro" id="IPR045024">
    <property type="entry name" value="NDH-2"/>
</dbReference>
<dbReference type="Gene3D" id="3.50.50.100">
    <property type="match status" value="1"/>
</dbReference>
<dbReference type="InterPro" id="IPR036188">
    <property type="entry name" value="FAD/NAD-bd_sf"/>
</dbReference>
<dbReference type="Proteomes" id="UP000732378">
    <property type="component" value="Unassembled WGS sequence"/>
</dbReference>
<dbReference type="InterPro" id="IPR023753">
    <property type="entry name" value="FAD/NAD-binding_dom"/>
</dbReference>
<proteinExistence type="inferred from homology"/>
<evidence type="ECO:0000256" key="3">
    <source>
        <dbReference type="ARBA" id="ARBA00022630"/>
    </source>
</evidence>
<dbReference type="PANTHER" id="PTHR43706">
    <property type="entry name" value="NADH DEHYDROGENASE"/>
    <property type="match status" value="1"/>
</dbReference>
<reference evidence="11 12" key="1">
    <citation type="submission" date="2021-01" db="EMBL/GenBank/DDBJ databases">
        <title>Sequencing the genomes of 1000 actinobacteria strains.</title>
        <authorList>
            <person name="Klenk H.-P."/>
        </authorList>
    </citation>
    <scope>NUCLEOTIDE SEQUENCE [LARGE SCALE GENOMIC DNA]</scope>
    <source>
        <strain evidence="11 12">DSM 18239</strain>
    </source>
</reference>
<feature type="domain" description="FAD/NAD(P)-binding" evidence="10">
    <location>
        <begin position="16"/>
        <end position="340"/>
    </location>
</feature>
<organism evidence="11 12">
    <name type="scientific">Nocardioides salarius</name>
    <dbReference type="NCBI Taxonomy" id="374513"/>
    <lineage>
        <taxon>Bacteria</taxon>
        <taxon>Bacillati</taxon>
        <taxon>Actinomycetota</taxon>
        <taxon>Actinomycetes</taxon>
        <taxon>Propionibacteriales</taxon>
        <taxon>Nocardioidaceae</taxon>
        <taxon>Nocardioides</taxon>
    </lineage>
</organism>
<feature type="region of interest" description="Disordered" evidence="8">
    <location>
        <begin position="456"/>
        <end position="497"/>
    </location>
</feature>